<evidence type="ECO:0000313" key="1">
    <source>
        <dbReference type="EMBL" id="PYI04859.1"/>
    </source>
</evidence>
<gene>
    <name evidence="1" type="ORF">BO78DRAFT_448281</name>
</gene>
<dbReference type="AlphaFoldDB" id="A0A319EU03"/>
<sequence length="286" mass="32951">MTTAAVAKVLDEAKVRYVMWGGTMYQLMQVWEGASITFVIPDQHLETAVSALIADGYSDQNAWHSDPDWDCPQKSISGAYTWPAHPFSPKEGLPFLQAIGLLRKSQWLFTFPDPPVGFPTADDPIFMSNHDLHLNDWKGTGSFRDFYPVKILKPVPWVESLILQEVCDWCVQKSPYVTWPWLEVVEQFHRNSARLLPPELFSPRHFRQPLGAVYERLTVVDDNGWSRREIDPLLDQIWEDMRAKGTLPNPIFRCVDPDFKESLEFRKQLRGLSGKEIEDRFGEEAD</sequence>
<dbReference type="VEuPathDB" id="FungiDB:BO78DRAFT_448281"/>
<dbReference type="Proteomes" id="UP000248423">
    <property type="component" value="Unassembled WGS sequence"/>
</dbReference>
<name>A0A319EU03_ASPSB</name>
<dbReference type="EMBL" id="KZ826363">
    <property type="protein sequence ID" value="PYI04859.1"/>
    <property type="molecule type" value="Genomic_DNA"/>
</dbReference>
<keyword evidence="2" id="KW-1185">Reference proteome</keyword>
<protein>
    <submittedName>
        <fullName evidence="1">Uncharacterized protein</fullName>
    </submittedName>
</protein>
<evidence type="ECO:0000313" key="2">
    <source>
        <dbReference type="Proteomes" id="UP000248423"/>
    </source>
</evidence>
<dbReference type="OrthoDB" id="4499271at2759"/>
<proteinExistence type="predicted"/>
<reference evidence="1 2" key="1">
    <citation type="submission" date="2018-02" db="EMBL/GenBank/DDBJ databases">
        <title>The genomes of Aspergillus section Nigri reveals drivers in fungal speciation.</title>
        <authorList>
            <consortium name="DOE Joint Genome Institute"/>
            <person name="Vesth T.C."/>
            <person name="Nybo J."/>
            <person name="Theobald S."/>
            <person name="Brandl J."/>
            <person name="Frisvad J.C."/>
            <person name="Nielsen K.F."/>
            <person name="Lyhne E.K."/>
            <person name="Kogle M.E."/>
            <person name="Kuo A."/>
            <person name="Riley R."/>
            <person name="Clum A."/>
            <person name="Nolan M."/>
            <person name="Lipzen A."/>
            <person name="Salamov A."/>
            <person name="Henrissat B."/>
            <person name="Wiebenga A."/>
            <person name="De vries R.P."/>
            <person name="Grigoriev I.V."/>
            <person name="Mortensen U.H."/>
            <person name="Andersen M.R."/>
            <person name="Baker S.E."/>
        </authorList>
    </citation>
    <scope>NUCLEOTIDE SEQUENCE [LARGE SCALE GENOMIC DNA]</scope>
    <source>
        <strain evidence="1 2">CBS 121057</strain>
    </source>
</reference>
<accession>A0A319EU03</accession>
<organism evidence="1 2">
    <name type="scientific">Aspergillus sclerotiicarbonarius (strain CBS 121057 / IBT 28362)</name>
    <dbReference type="NCBI Taxonomy" id="1448318"/>
    <lineage>
        <taxon>Eukaryota</taxon>
        <taxon>Fungi</taxon>
        <taxon>Dikarya</taxon>
        <taxon>Ascomycota</taxon>
        <taxon>Pezizomycotina</taxon>
        <taxon>Eurotiomycetes</taxon>
        <taxon>Eurotiomycetidae</taxon>
        <taxon>Eurotiales</taxon>
        <taxon>Aspergillaceae</taxon>
        <taxon>Aspergillus</taxon>
        <taxon>Aspergillus subgen. Circumdati</taxon>
    </lineage>
</organism>